<keyword evidence="2" id="KW-0812">Transmembrane</keyword>
<reference evidence="4 5" key="1">
    <citation type="submission" date="2020-02" db="EMBL/GenBank/DDBJ databases">
        <authorList>
            <person name="Li X.-J."/>
            <person name="Han X.-M."/>
        </authorList>
    </citation>
    <scope>NUCLEOTIDE SEQUENCE [LARGE SCALE GENOMIC DNA]</scope>
    <source>
        <strain evidence="4 5">CCTCC AB 2017055</strain>
    </source>
</reference>
<feature type="transmembrane region" description="Helical" evidence="2">
    <location>
        <begin position="171"/>
        <end position="191"/>
    </location>
</feature>
<feature type="transmembrane region" description="Helical" evidence="2">
    <location>
        <begin position="39"/>
        <end position="62"/>
    </location>
</feature>
<dbReference type="Pfam" id="PF14219">
    <property type="entry name" value="DUF4328"/>
    <property type="match status" value="1"/>
</dbReference>
<feature type="transmembrane region" description="Helical" evidence="2">
    <location>
        <begin position="88"/>
        <end position="110"/>
    </location>
</feature>
<name>A0A6L9S574_9ACTN</name>
<keyword evidence="2" id="KW-1133">Transmembrane helix</keyword>
<keyword evidence="5" id="KW-1185">Reference proteome</keyword>
<dbReference type="EMBL" id="JAAGOA010000003">
    <property type="protein sequence ID" value="NED99793.1"/>
    <property type="molecule type" value="Genomic_DNA"/>
</dbReference>
<evidence type="ECO:0000256" key="1">
    <source>
        <dbReference type="SAM" id="MobiDB-lite"/>
    </source>
</evidence>
<dbReference type="RefSeq" id="WP_163734284.1">
    <property type="nucleotide sequence ID" value="NZ_JAAGOA010000003.1"/>
</dbReference>
<gene>
    <name evidence="4" type="ORF">G1H10_06400</name>
</gene>
<comment type="caution">
    <text evidence="4">The sequence shown here is derived from an EMBL/GenBank/DDBJ whole genome shotgun (WGS) entry which is preliminary data.</text>
</comment>
<sequence length="305" mass="32191">MDEYRAGGTWGMADGPGAQYQWPHHPPAPNLRRYSLRGLVTALTTLLVIAVVVDLAAAGSMFNRALLLDDAVAGAFIDERTGKRADDLVAGLGFAQLGMIVVIAVLFIIWQFRHAKNAQFLGSRRKLGPGWAIGGWFVPVANLFLPAMQLFGASRFSDPAQNHGRPHGAGAGAGAGIVVVWAVVFGLANTLSRATRIVPDQSDIDEYLRQAATLDRIVAASDALSAAAAVLALVMVRELSRRQELALDRAGSPQPAVGLPVSPSRATWGPPPRPRTAQPRAAGEPQVARPDPGTDGGSPAFPPPR</sequence>
<feature type="transmembrane region" description="Helical" evidence="2">
    <location>
        <begin position="131"/>
        <end position="151"/>
    </location>
</feature>
<dbReference type="InterPro" id="IPR025565">
    <property type="entry name" value="DUF4328"/>
</dbReference>
<protein>
    <submittedName>
        <fullName evidence="4">DUF4328 domain-containing protein</fullName>
    </submittedName>
</protein>
<keyword evidence="2" id="KW-0472">Membrane</keyword>
<dbReference type="Proteomes" id="UP000475214">
    <property type="component" value="Unassembled WGS sequence"/>
</dbReference>
<evidence type="ECO:0000259" key="3">
    <source>
        <dbReference type="Pfam" id="PF14219"/>
    </source>
</evidence>
<feature type="domain" description="DUF4328" evidence="3">
    <location>
        <begin position="77"/>
        <end position="240"/>
    </location>
</feature>
<proteinExistence type="predicted"/>
<evidence type="ECO:0000313" key="5">
    <source>
        <dbReference type="Proteomes" id="UP000475214"/>
    </source>
</evidence>
<dbReference type="AlphaFoldDB" id="A0A6L9S574"/>
<accession>A0A6L9S574</accession>
<organism evidence="4 5">
    <name type="scientific">Phytoactinopolyspora halotolerans</name>
    <dbReference type="NCBI Taxonomy" id="1981512"/>
    <lineage>
        <taxon>Bacteria</taxon>
        <taxon>Bacillati</taxon>
        <taxon>Actinomycetota</taxon>
        <taxon>Actinomycetes</taxon>
        <taxon>Jiangellales</taxon>
        <taxon>Jiangellaceae</taxon>
        <taxon>Phytoactinopolyspora</taxon>
    </lineage>
</organism>
<feature type="region of interest" description="Disordered" evidence="1">
    <location>
        <begin position="247"/>
        <end position="305"/>
    </location>
</feature>
<evidence type="ECO:0000256" key="2">
    <source>
        <dbReference type="SAM" id="Phobius"/>
    </source>
</evidence>
<evidence type="ECO:0000313" key="4">
    <source>
        <dbReference type="EMBL" id="NED99793.1"/>
    </source>
</evidence>